<dbReference type="PANTHER" id="PTHR35446">
    <property type="entry name" value="SI:CH211-175M2.5"/>
    <property type="match status" value="1"/>
</dbReference>
<dbReference type="Gene3D" id="1.20.1290.10">
    <property type="entry name" value="AhpD-like"/>
    <property type="match status" value="1"/>
</dbReference>
<comment type="caution">
    <text evidence="2">The sequence shown here is derived from an EMBL/GenBank/DDBJ whole genome shotgun (WGS) entry which is preliminary data.</text>
</comment>
<reference evidence="3" key="1">
    <citation type="submission" date="2018-06" db="EMBL/GenBank/DDBJ databases">
        <authorList>
            <person name="Khan S.A."/>
        </authorList>
    </citation>
    <scope>NUCLEOTIDE SEQUENCE [LARGE SCALE GENOMIC DNA]</scope>
    <source>
        <strain evidence="3">DB-1506</strain>
    </source>
</reference>
<dbReference type="AlphaFoldDB" id="A0A327M7H3"/>
<evidence type="ECO:0000313" key="2">
    <source>
        <dbReference type="EMBL" id="RAI59261.1"/>
    </source>
</evidence>
<organism evidence="2 3">
    <name type="scientific">Roseicella frigidaeris</name>
    <dbReference type="NCBI Taxonomy" id="2230885"/>
    <lineage>
        <taxon>Bacteria</taxon>
        <taxon>Pseudomonadati</taxon>
        <taxon>Pseudomonadota</taxon>
        <taxon>Alphaproteobacteria</taxon>
        <taxon>Acetobacterales</taxon>
        <taxon>Roseomonadaceae</taxon>
        <taxon>Roseicella</taxon>
    </lineage>
</organism>
<protein>
    <submittedName>
        <fullName evidence="2">Carboxymuconolactone decarboxylase family protein</fullName>
    </submittedName>
</protein>
<evidence type="ECO:0000259" key="1">
    <source>
        <dbReference type="Pfam" id="PF02627"/>
    </source>
</evidence>
<dbReference type="SUPFAM" id="SSF69118">
    <property type="entry name" value="AhpD-like"/>
    <property type="match status" value="1"/>
</dbReference>
<dbReference type="RefSeq" id="WP_111469518.1">
    <property type="nucleotide sequence ID" value="NZ_QLIX01000005.1"/>
</dbReference>
<dbReference type="InterPro" id="IPR003779">
    <property type="entry name" value="CMD-like"/>
</dbReference>
<evidence type="ECO:0000313" key="3">
    <source>
        <dbReference type="Proteomes" id="UP000249065"/>
    </source>
</evidence>
<dbReference type="GO" id="GO:0051920">
    <property type="term" value="F:peroxiredoxin activity"/>
    <property type="evidence" value="ECO:0007669"/>
    <property type="project" value="InterPro"/>
</dbReference>
<sequence length="188" mass="21261">MARVRNIDSRELPSDLAAIYERFAEGYGPFRNQVAVLAHVPAALRHLMPMLMELREAKTLPKRHLELAIVVVSNLNACHYCVAHHKPFLAVEGISPEGIDRIMDWREHPELDETDRLVVQYAIAAWETPNRIPEALVQRLRGVFSEAQLVELTLRITLCGFFNRFNDALQIEEEAEADLVGSGAQPRG</sequence>
<dbReference type="EMBL" id="QLIX01000005">
    <property type="protein sequence ID" value="RAI59261.1"/>
    <property type="molecule type" value="Genomic_DNA"/>
</dbReference>
<dbReference type="Pfam" id="PF02627">
    <property type="entry name" value="CMD"/>
    <property type="match status" value="1"/>
</dbReference>
<dbReference type="InterPro" id="IPR004675">
    <property type="entry name" value="AhpD_core"/>
</dbReference>
<dbReference type="InterPro" id="IPR029032">
    <property type="entry name" value="AhpD-like"/>
</dbReference>
<accession>A0A327M7H3</accession>
<dbReference type="Proteomes" id="UP000249065">
    <property type="component" value="Unassembled WGS sequence"/>
</dbReference>
<dbReference type="OrthoDB" id="9801997at2"/>
<name>A0A327M7H3_9PROT</name>
<feature type="domain" description="Carboxymuconolactone decarboxylase-like" evidence="1">
    <location>
        <begin position="41"/>
        <end position="107"/>
    </location>
</feature>
<dbReference type="NCBIfam" id="TIGR00778">
    <property type="entry name" value="ahpD_dom"/>
    <property type="match status" value="1"/>
</dbReference>
<gene>
    <name evidence="2" type="ORF">DOO78_09520</name>
</gene>
<dbReference type="PANTHER" id="PTHR35446:SF2">
    <property type="entry name" value="CARBOXYMUCONOLACTONE DECARBOXYLASE-LIKE DOMAIN-CONTAINING PROTEIN"/>
    <property type="match status" value="1"/>
</dbReference>
<keyword evidence="3" id="KW-1185">Reference proteome</keyword>
<proteinExistence type="predicted"/>